<dbReference type="InterPro" id="IPR036322">
    <property type="entry name" value="WD40_repeat_dom_sf"/>
</dbReference>
<proteinExistence type="predicted"/>
<evidence type="ECO:0000313" key="5">
    <source>
        <dbReference type="Proteomes" id="UP000644660"/>
    </source>
</evidence>
<evidence type="ECO:0000256" key="1">
    <source>
        <dbReference type="ARBA" id="ARBA00022574"/>
    </source>
</evidence>
<keyword evidence="5" id="KW-1185">Reference proteome</keyword>
<keyword evidence="2" id="KW-0677">Repeat</keyword>
<gene>
    <name evidence="4" type="ORF">KABA2_01S05104</name>
</gene>
<feature type="repeat" description="WD" evidence="3">
    <location>
        <begin position="13"/>
        <end position="59"/>
    </location>
</feature>
<dbReference type="PROSITE" id="PS00678">
    <property type="entry name" value="WD_REPEATS_1"/>
    <property type="match status" value="1"/>
</dbReference>
<dbReference type="Proteomes" id="UP000644660">
    <property type="component" value="Unassembled WGS sequence"/>
</dbReference>
<dbReference type="GeneID" id="64855180"/>
<dbReference type="RefSeq" id="XP_041404100.1">
    <property type="nucleotide sequence ID" value="XM_041548166.1"/>
</dbReference>
<evidence type="ECO:0000256" key="3">
    <source>
        <dbReference type="PROSITE-ProRule" id="PRU00221"/>
    </source>
</evidence>
<name>A0A8H2VB80_9SACH</name>
<organism evidence="4 5">
    <name type="scientific">Maudiozyma barnettii</name>
    <dbReference type="NCBI Taxonomy" id="61262"/>
    <lineage>
        <taxon>Eukaryota</taxon>
        <taxon>Fungi</taxon>
        <taxon>Dikarya</taxon>
        <taxon>Ascomycota</taxon>
        <taxon>Saccharomycotina</taxon>
        <taxon>Saccharomycetes</taxon>
        <taxon>Saccharomycetales</taxon>
        <taxon>Saccharomycetaceae</taxon>
        <taxon>Maudiozyma</taxon>
    </lineage>
</organism>
<sequence>MDAIDKHSPTYILRSHTHRVTSLVLNGSNKYGPEPILLSGDENGAIIIWNVVTRRPLDRIQLPSDVQVIDIHVLDDRIIVLSKDHSLRIYTDLKETFEMKVNTLNFANIAIFSSSQAEEYTMVCCNTSNSENIDIYNFFNGKMNSLIRLFNSVSFMHFIEMNSLLGKDFGKMGILMKIIRDDTRNILFCGFEGGFVIGFKIVNTKFATLENNSYIKVILLSKFHYPNPILDITLDIENGILISSSTEKQLEEIDYTHCNLFQDTQNMDDYFVDPNQNIVMNKELWRESYLSQIMKTNYGKISHLCLSKDLFVFSTWSGKTAVMDRSTNAEKYVFWTSRSRVVVSESSQGNIDPSRSKLTNKDVKFEKIGAMTIFDPFGANVCIVPLQKNGIYTKARRLEQYIHQTWCYVGYGNGNIAVYKI</sequence>
<dbReference type="PROSITE" id="PS50082">
    <property type="entry name" value="WD_REPEATS_2"/>
    <property type="match status" value="1"/>
</dbReference>
<dbReference type="Gene3D" id="2.130.10.10">
    <property type="entry name" value="YVTN repeat-like/Quinoprotein amine dehydrogenase"/>
    <property type="match status" value="1"/>
</dbReference>
<keyword evidence="1 3" id="KW-0853">WD repeat</keyword>
<dbReference type="InterPro" id="IPR015943">
    <property type="entry name" value="WD40/YVTN_repeat-like_dom_sf"/>
</dbReference>
<accession>A0A8H2VB80</accession>
<dbReference type="SMART" id="SM00320">
    <property type="entry name" value="WD40"/>
    <property type="match status" value="2"/>
</dbReference>
<dbReference type="EMBL" id="CAEFZW010000001">
    <property type="protein sequence ID" value="CAB4252061.1"/>
    <property type="molecule type" value="Genomic_DNA"/>
</dbReference>
<reference evidence="4 5" key="1">
    <citation type="submission" date="2020-05" db="EMBL/GenBank/DDBJ databases">
        <authorList>
            <person name="Casaregola S."/>
            <person name="Devillers H."/>
            <person name="Grondin C."/>
        </authorList>
    </citation>
    <scope>NUCLEOTIDE SEQUENCE [LARGE SCALE GENOMIC DNA]</scope>
    <source>
        <strain evidence="4 5">CLIB 1767</strain>
    </source>
</reference>
<dbReference type="InterPro" id="IPR019775">
    <property type="entry name" value="WD40_repeat_CS"/>
</dbReference>
<comment type="caution">
    <text evidence="4">The sequence shown here is derived from an EMBL/GenBank/DDBJ whole genome shotgun (WGS) entry which is preliminary data.</text>
</comment>
<dbReference type="SUPFAM" id="SSF50978">
    <property type="entry name" value="WD40 repeat-like"/>
    <property type="match status" value="1"/>
</dbReference>
<evidence type="ECO:0008006" key="6">
    <source>
        <dbReference type="Google" id="ProtNLM"/>
    </source>
</evidence>
<dbReference type="AlphaFoldDB" id="A0A8H2VB80"/>
<evidence type="ECO:0000256" key="2">
    <source>
        <dbReference type="ARBA" id="ARBA00022737"/>
    </source>
</evidence>
<dbReference type="InterPro" id="IPR001680">
    <property type="entry name" value="WD40_rpt"/>
</dbReference>
<evidence type="ECO:0000313" key="4">
    <source>
        <dbReference type="EMBL" id="CAB4252061.1"/>
    </source>
</evidence>
<dbReference type="OrthoDB" id="7668193at2759"/>
<protein>
    <recommendedName>
        <fullName evidence="6">ASTRA-associated protein 1</fullName>
    </recommendedName>
</protein>